<protein>
    <submittedName>
        <fullName evidence="1">Uncharacterized protein</fullName>
    </submittedName>
</protein>
<dbReference type="AlphaFoldDB" id="A0A9X7IJK2"/>
<dbReference type="EMBL" id="PUEV01000107">
    <property type="protein sequence ID" value="PQM50248.1"/>
    <property type="molecule type" value="Genomic_DNA"/>
</dbReference>
<evidence type="ECO:0000313" key="2">
    <source>
        <dbReference type="Proteomes" id="UP000237911"/>
    </source>
</evidence>
<proteinExistence type="predicted"/>
<name>A0A9X7IJK2_9MYCO</name>
<evidence type="ECO:0000313" key="1">
    <source>
        <dbReference type="EMBL" id="PQM50248.1"/>
    </source>
</evidence>
<comment type="caution">
    <text evidence="1">The sequence shown here is derived from an EMBL/GenBank/DDBJ whole genome shotgun (WGS) entry which is preliminary data.</text>
</comment>
<sequence length="253" mass="27553">MSLTALPDASEVAQAVDALAKTLHWIYVDAGYPGTTPADTHDLAETIVLNAYNYGYTTDQLINIVNTGGPQNILLELHDYSPTSVFEYYDDYFTRWVGYFPNAHLPNPNDSVPLPDLEDEIGQSGDPGMYSEAADHFGILYPLVRDIGTFLHTLPDDPILGSGALGFFSWGVTTGWDFMMYGYYGMIGLDQQPIDAQLDGDLNALIGLVSPVAAIEDAVAFFDHTGDLFNGTMTAEGFGEWSGEFIAILLSVL</sequence>
<keyword evidence="2" id="KW-1185">Reference proteome</keyword>
<reference evidence="1 2" key="1">
    <citation type="submission" date="2018-02" db="EMBL/GenBank/DDBJ databases">
        <title>Draft genome sequence of Mycobacterium virginiense isolated from mud of a swine farm in Japan.</title>
        <authorList>
            <person name="Ohya K."/>
        </authorList>
    </citation>
    <scope>NUCLEOTIDE SEQUENCE [LARGE SCALE GENOMIC DNA]</scope>
    <source>
        <strain evidence="1 2">GF75</strain>
    </source>
</reference>
<organism evidence="1 2">
    <name type="scientific">Mycolicibacter virginiensis</name>
    <dbReference type="NCBI Taxonomy" id="1795032"/>
    <lineage>
        <taxon>Bacteria</taxon>
        <taxon>Bacillati</taxon>
        <taxon>Actinomycetota</taxon>
        <taxon>Actinomycetes</taxon>
        <taxon>Mycobacteriales</taxon>
        <taxon>Mycobacteriaceae</taxon>
        <taxon>Mycolicibacter</taxon>
    </lineage>
</organism>
<gene>
    <name evidence="1" type="ORF">C5U48_21015</name>
</gene>
<dbReference type="Proteomes" id="UP000237911">
    <property type="component" value="Unassembled WGS sequence"/>
</dbReference>
<accession>A0A9X7IJK2</accession>